<feature type="domain" description="3-dehydroquinate synthase N-terminal" evidence="6">
    <location>
        <begin position="91"/>
        <end position="202"/>
    </location>
</feature>
<evidence type="ECO:0000259" key="6">
    <source>
        <dbReference type="Pfam" id="PF01761"/>
    </source>
</evidence>
<dbReference type="PANTHER" id="PTHR43622">
    <property type="entry name" value="3-DEHYDROQUINATE SYNTHASE"/>
    <property type="match status" value="1"/>
</dbReference>
<evidence type="ECO:0000313" key="9">
    <source>
        <dbReference type="Proteomes" id="UP001642464"/>
    </source>
</evidence>
<dbReference type="HAMAP" id="MF_00110">
    <property type="entry name" value="DHQ_synthase"/>
    <property type="match status" value="1"/>
</dbReference>
<dbReference type="Gene3D" id="3.40.50.1970">
    <property type="match status" value="1"/>
</dbReference>
<feature type="domain" description="3-dehydroquinate synthase C-terminal" evidence="7">
    <location>
        <begin position="204"/>
        <end position="347"/>
    </location>
</feature>
<dbReference type="PANTHER" id="PTHR43622:SF1">
    <property type="entry name" value="3-DEHYDROQUINATE SYNTHASE"/>
    <property type="match status" value="1"/>
</dbReference>
<evidence type="ECO:0000259" key="7">
    <source>
        <dbReference type="Pfam" id="PF24621"/>
    </source>
</evidence>
<reference evidence="8 9" key="1">
    <citation type="submission" date="2024-02" db="EMBL/GenBank/DDBJ databases">
        <authorList>
            <person name="Chen Y."/>
            <person name="Shah S."/>
            <person name="Dougan E. K."/>
            <person name="Thang M."/>
            <person name="Chan C."/>
        </authorList>
    </citation>
    <scope>NUCLEOTIDE SEQUENCE [LARGE SCALE GENOMIC DNA]</scope>
</reference>
<keyword evidence="3" id="KW-0479">Metal-binding</keyword>
<dbReference type="NCBIfam" id="TIGR01357">
    <property type="entry name" value="aroB"/>
    <property type="match status" value="1"/>
</dbReference>
<dbReference type="InterPro" id="IPR050071">
    <property type="entry name" value="Dehydroquinate_synthase"/>
</dbReference>
<evidence type="ECO:0000256" key="2">
    <source>
        <dbReference type="ARBA" id="ARBA00001941"/>
    </source>
</evidence>
<evidence type="ECO:0000256" key="5">
    <source>
        <dbReference type="ARBA" id="ARBA00023239"/>
    </source>
</evidence>
<proteinExistence type="inferred from homology"/>
<dbReference type="InterPro" id="IPR030960">
    <property type="entry name" value="DHQS/DOIS_N"/>
</dbReference>
<keyword evidence="9" id="KW-1185">Reference proteome</keyword>
<dbReference type="Pfam" id="PF01761">
    <property type="entry name" value="DHQ_synthase"/>
    <property type="match status" value="1"/>
</dbReference>
<gene>
    <name evidence="8" type="ORF">SCF082_LOCUS30564</name>
</gene>
<keyword evidence="5" id="KW-0456">Lyase</keyword>
<dbReference type="InterPro" id="IPR016037">
    <property type="entry name" value="DHQ_synth_AroB"/>
</dbReference>
<dbReference type="Proteomes" id="UP001642464">
    <property type="component" value="Unassembled WGS sequence"/>
</dbReference>
<comment type="cofactor">
    <cofactor evidence="2">
        <name>Co(2+)</name>
        <dbReference type="ChEBI" id="CHEBI:48828"/>
    </cofactor>
</comment>
<name>A0ABP0N3H0_9DINO</name>
<evidence type="ECO:0000313" key="8">
    <source>
        <dbReference type="EMBL" id="CAK9056810.1"/>
    </source>
</evidence>
<keyword evidence="4" id="KW-0520">NAD</keyword>
<comment type="caution">
    <text evidence="8">The sequence shown here is derived from an EMBL/GenBank/DDBJ whole genome shotgun (WGS) entry which is preliminary data.</text>
</comment>
<evidence type="ECO:0000256" key="4">
    <source>
        <dbReference type="ARBA" id="ARBA00023027"/>
    </source>
</evidence>
<evidence type="ECO:0000256" key="1">
    <source>
        <dbReference type="ARBA" id="ARBA00001911"/>
    </source>
</evidence>
<dbReference type="SUPFAM" id="SSF56796">
    <property type="entry name" value="Dehydroquinate synthase-like"/>
    <property type="match status" value="1"/>
</dbReference>
<organism evidence="8 9">
    <name type="scientific">Durusdinium trenchii</name>
    <dbReference type="NCBI Taxonomy" id="1381693"/>
    <lineage>
        <taxon>Eukaryota</taxon>
        <taxon>Sar</taxon>
        <taxon>Alveolata</taxon>
        <taxon>Dinophyceae</taxon>
        <taxon>Suessiales</taxon>
        <taxon>Symbiodiniaceae</taxon>
        <taxon>Durusdinium</taxon>
    </lineage>
</organism>
<dbReference type="EMBL" id="CAXAMM010025335">
    <property type="protein sequence ID" value="CAK9056810.1"/>
    <property type="molecule type" value="Genomic_DNA"/>
</dbReference>
<protein>
    <submittedName>
        <fullName evidence="8">Pentafunctional AROM polypeptide</fullName>
    </submittedName>
</protein>
<dbReference type="InterPro" id="IPR056179">
    <property type="entry name" value="DHQS_C"/>
</dbReference>
<sequence length="390" mass="41723">MSNGARSRSPPPTRAGTKVKEIQVIGDSRVLIAPGLLEEIPARLEACGVKPAALAMVSDKTVDGHYGDRLMNAFAAHYGDRDASPKLVRFAFAPGEASKNRETKAQIEDFMLSHKCTRDSAIIALGGGVVGDLAGFTAATYMRGVPVVQVPTSTMAMIDSSVGGKTALNVPAGKNLIGAFHQPKVIFADPTVLSTLSRREVVEGLAEAIKMGVIRDAELFQTMAEHAERIIALDAQLLQEVLHKAVKHKAEIVAIDEKETGLRATLNYGHTIGHAIEALVSPEMLHGECVSIGCVWEAELAVRMGHLEASKVPVIRSCFQKYGLPVVAPKGLTLERLMEKMAVDKKNQGKTIRCTVITSVGASVDHPLPVQRELMEAVLVDMLKASEAAS</sequence>
<comment type="cofactor">
    <cofactor evidence="1">
        <name>NAD(+)</name>
        <dbReference type="ChEBI" id="CHEBI:57540"/>
    </cofactor>
</comment>
<evidence type="ECO:0000256" key="3">
    <source>
        <dbReference type="ARBA" id="ARBA00022723"/>
    </source>
</evidence>
<dbReference type="CDD" id="cd08195">
    <property type="entry name" value="DHQS"/>
    <property type="match status" value="1"/>
</dbReference>
<accession>A0ABP0N3H0</accession>
<dbReference type="Pfam" id="PF24621">
    <property type="entry name" value="DHQS_C"/>
    <property type="match status" value="1"/>
</dbReference>
<dbReference type="Gene3D" id="1.20.1090.10">
    <property type="entry name" value="Dehydroquinate synthase-like - alpha domain"/>
    <property type="match status" value="1"/>
</dbReference>